<evidence type="ECO:0000256" key="20">
    <source>
        <dbReference type="PIRSR" id="PIRSR601233-1"/>
    </source>
</evidence>
<dbReference type="PANTHER" id="PTHR11118">
    <property type="entry name" value="RNA-SPLICING LIGASE RTCB HOMOLOG"/>
    <property type="match status" value="1"/>
</dbReference>
<keyword evidence="13" id="KW-0238">DNA-binding</keyword>
<feature type="binding site" evidence="22">
    <location>
        <position position="684"/>
    </location>
    <ligand>
        <name>Mn(2+)</name>
        <dbReference type="ChEBI" id="CHEBI:29035"/>
        <label>1</label>
    </ligand>
</feature>
<comment type="catalytic activity">
    <reaction evidence="19">
        <text>a 3'-end 2',3'-cyclophospho-ribonucleotide-RNA + a 5'-end dephospho-ribonucleoside-RNA + GTP + H2O = a ribonucleotidyl-ribonucleotide-RNA + GMP + diphosphate + H(+)</text>
        <dbReference type="Rhea" id="RHEA:68080"/>
        <dbReference type="Rhea" id="RHEA-COMP:10464"/>
        <dbReference type="Rhea" id="RHEA-COMP:13936"/>
        <dbReference type="Rhea" id="RHEA-COMP:17355"/>
        <dbReference type="ChEBI" id="CHEBI:15377"/>
        <dbReference type="ChEBI" id="CHEBI:15378"/>
        <dbReference type="ChEBI" id="CHEBI:33019"/>
        <dbReference type="ChEBI" id="CHEBI:37565"/>
        <dbReference type="ChEBI" id="CHEBI:58115"/>
        <dbReference type="ChEBI" id="CHEBI:83064"/>
        <dbReference type="ChEBI" id="CHEBI:138284"/>
        <dbReference type="ChEBI" id="CHEBI:173118"/>
        <dbReference type="EC" id="6.5.1.8"/>
    </reaction>
</comment>
<comment type="similarity">
    <text evidence="1 23">Belongs to the RtcB family.</text>
</comment>
<dbReference type="GO" id="GO:0004519">
    <property type="term" value="F:endonuclease activity"/>
    <property type="evidence" value="ECO:0007669"/>
    <property type="project" value="UniProtKB-KW"/>
</dbReference>
<dbReference type="InterPro" id="IPR006142">
    <property type="entry name" value="INTEIN"/>
</dbReference>
<keyword evidence="24" id="KW-0175">Coiled coil</keyword>
<keyword evidence="12" id="KW-0651">Protein splicing</keyword>
<dbReference type="InterPro" id="IPR053454">
    <property type="entry name" value="RtcB_ligase"/>
</dbReference>
<keyword evidence="6 22" id="KW-0479">Metal-binding</keyword>
<dbReference type="InterPro" id="IPR030934">
    <property type="entry name" value="Intein_C"/>
</dbReference>
<dbReference type="CDD" id="cd00081">
    <property type="entry name" value="Hint"/>
    <property type="match status" value="1"/>
</dbReference>
<evidence type="ECO:0000256" key="7">
    <source>
        <dbReference type="ARBA" id="ARBA00022741"/>
    </source>
</evidence>
<keyword evidence="9" id="KW-0378">Hydrolase</keyword>
<dbReference type="PRINTS" id="PR00379">
    <property type="entry name" value="INTEIN"/>
</dbReference>
<dbReference type="RefSeq" id="WP_253305454.1">
    <property type="nucleotide sequence ID" value="NZ_CP099582.1"/>
</dbReference>
<dbReference type="GO" id="GO:0003677">
    <property type="term" value="F:DNA binding"/>
    <property type="evidence" value="ECO:0007669"/>
    <property type="project" value="UniProtKB-KW"/>
</dbReference>
<evidence type="ECO:0000256" key="4">
    <source>
        <dbReference type="ARBA" id="ARBA00022694"/>
    </source>
</evidence>
<sequence>MQIPLKRIDKIRWEIPKFDKRMRVPGRVYADDVLIQKMREDRTLEQAANVAMLPGIYKYSIVMPDGHQGYGFPIGGVAAFDVKEGVISPGGVGYDVNCLAPGSKLLTEHGYWVRVEEMPEKFKLQGVRVYDIDEGHNDFSEVAFVAEREVEENELAVRIITESGRVIEGSEDHPVLTPQGYVYLGNIREGDEVLVYPFEGVEFEERRGVLLSEEDFEGEDEQVVKFLKERKLLPLRWEDPRIGTLARILGFAFGDGHLGEMDGRLYLSFYGKEKTLRELKKDLERLGVNSNLYVRERDYRIETVSGEYEGRSVSAELRVTSRSFALLMEKLGMPRGRKAEKAYGVPEWVKRAPLWVKRNFLAGLFAADGSIVEFKGNTPLPINLTQSKAEELEENLKAFMDEIAELLAEFGIKTTVYRVKSKKGVTYRLALVGEESIKNFLGRINYEYDIEKKSKGLIAYAYLKFKECVKEARKKAAKTAREVYMETGSVTKGHKAVKDIVNKRFVERTIYEGNREPRVPKDFPTFEEFARKNGYEGGFVAERVIRIERVKPSYERFYDIGVYHSAHNFIANGVVVHNCGVRLIRTNLTENEVRPKIKQLVDTLFKNVPSGLGSKGRIRLHWTQLDDVLADGAKWAVDNGYGWKEDLEHLEENGRMEGANPDAVSQKAKQRGAPQLGSLGSGNHFLEVQVVDKIFNEQIAKVYGLFEGQVVVMVHTGSRGLGHQVASDYLRIMEKANRKYNVPWPDRELVSVPFQTEEGQRYFSAMKAAANFAWANRQMITHWVRESFEEVFRQKAEDLEMSVIYDVAHNIAKVEEHEVDGKKVTVVVHRKGATRAFPAGHEAVPRAYRDVGQPVLIPGSMGTASYVLAGAEGSMKETFGSTCHGAGRVLSRHAATRRFRGDKLRNELMQKGIYIRAASMRVVAEEAPGAYKNVDNVVNVVHEAGIATLVARMRPIGVAKG</sequence>
<dbReference type="SUPFAM" id="SSF55608">
    <property type="entry name" value="Homing endonucleases"/>
    <property type="match status" value="1"/>
</dbReference>
<feature type="binding site" evidence="21">
    <location>
        <begin position="683"/>
        <end position="687"/>
    </location>
    <ligand>
        <name>GMP</name>
        <dbReference type="ChEBI" id="CHEBI:58115"/>
    </ligand>
</feature>
<keyword evidence="10" id="KW-0068">Autocatalytic cleavage</keyword>
<dbReference type="SUPFAM" id="SSF51294">
    <property type="entry name" value="Hedgehog/intein (Hint) domain"/>
    <property type="match status" value="1"/>
</dbReference>
<dbReference type="Pfam" id="PF14528">
    <property type="entry name" value="LAGLIDADG_3"/>
    <property type="match status" value="1"/>
</dbReference>
<dbReference type="GO" id="GO:0006314">
    <property type="term" value="P:intron homing"/>
    <property type="evidence" value="ECO:0007669"/>
    <property type="project" value="UniProtKB-KW"/>
</dbReference>
<keyword evidence="4" id="KW-0819">tRNA processing</keyword>
<evidence type="ECO:0000256" key="15">
    <source>
        <dbReference type="ARBA" id="ARBA00023211"/>
    </source>
</evidence>
<dbReference type="NCBIfam" id="NF038162">
    <property type="entry name" value="RctB_rel_intein"/>
    <property type="match status" value="1"/>
</dbReference>
<keyword evidence="8" id="KW-0255">Endonuclease</keyword>
<evidence type="ECO:0000256" key="2">
    <source>
        <dbReference type="ARBA" id="ARBA00011245"/>
    </source>
</evidence>
<evidence type="ECO:0000256" key="21">
    <source>
        <dbReference type="PIRSR" id="PIRSR601233-2"/>
    </source>
</evidence>
<evidence type="ECO:0000256" key="23">
    <source>
        <dbReference type="RuleBase" id="RU371113"/>
    </source>
</evidence>
<evidence type="ECO:0000256" key="6">
    <source>
        <dbReference type="ARBA" id="ARBA00022723"/>
    </source>
</evidence>
<dbReference type="Pfam" id="PF01139">
    <property type="entry name" value="RtcB"/>
    <property type="match status" value="2"/>
</dbReference>
<dbReference type="Gene3D" id="3.10.28.10">
    <property type="entry name" value="Homing endonucleases"/>
    <property type="match status" value="1"/>
</dbReference>
<feature type="binding site" evidence="22">
    <location>
        <position position="809"/>
    </location>
    <ligand>
        <name>Mn(2+)</name>
        <dbReference type="ChEBI" id="CHEBI:29035"/>
        <label>2</label>
    </ligand>
</feature>
<dbReference type="PANTHER" id="PTHR11118:SF1">
    <property type="entry name" value="RNA-SPLICING LIGASE RTCB HOMOLOG"/>
    <property type="match status" value="1"/>
</dbReference>
<comment type="catalytic activity">
    <reaction evidence="18">
        <text>a 3'-end 3'-phospho-ribonucleotide-RNA + a 5'-end dephospho-ribonucleoside-RNA + GTP = a ribonucleotidyl-ribonucleotide-RNA + GMP + diphosphate</text>
        <dbReference type="Rhea" id="RHEA:68076"/>
        <dbReference type="Rhea" id="RHEA-COMP:10463"/>
        <dbReference type="Rhea" id="RHEA-COMP:13936"/>
        <dbReference type="Rhea" id="RHEA-COMP:17355"/>
        <dbReference type="ChEBI" id="CHEBI:33019"/>
        <dbReference type="ChEBI" id="CHEBI:37565"/>
        <dbReference type="ChEBI" id="CHEBI:58115"/>
        <dbReference type="ChEBI" id="CHEBI:83062"/>
        <dbReference type="ChEBI" id="CHEBI:138284"/>
        <dbReference type="ChEBI" id="CHEBI:173118"/>
        <dbReference type="EC" id="6.5.1.8"/>
    </reaction>
</comment>
<evidence type="ECO:0000256" key="19">
    <source>
        <dbReference type="ARBA" id="ARBA00049514"/>
    </source>
</evidence>
<dbReference type="EC" id="6.5.1.-" evidence="23"/>
<feature type="binding site" evidence="21">
    <location>
        <begin position="884"/>
        <end position="887"/>
    </location>
    <ligand>
        <name>GMP</name>
        <dbReference type="ChEBI" id="CHEBI:58115"/>
    </ligand>
</feature>
<dbReference type="PROSITE" id="PS50818">
    <property type="entry name" value="INTEIN_C_TER"/>
    <property type="match status" value="1"/>
</dbReference>
<proteinExistence type="inferred from homology"/>
<dbReference type="FunFam" id="3.10.28.10:FF:000020">
    <property type="entry name" value="tRNA-splicing ligase RtcB"/>
    <property type="match status" value="1"/>
</dbReference>
<evidence type="ECO:0000256" key="9">
    <source>
        <dbReference type="ARBA" id="ARBA00022801"/>
    </source>
</evidence>
<gene>
    <name evidence="23" type="primary">rtcB</name>
    <name evidence="27" type="ORF">NF865_04945</name>
</gene>
<keyword evidence="7 21" id="KW-0547">Nucleotide-binding</keyword>
<dbReference type="InterPro" id="IPR004860">
    <property type="entry name" value="LAGLIDADG_dom"/>
</dbReference>
<dbReference type="InterPro" id="IPR027434">
    <property type="entry name" value="Homing_endonucl"/>
</dbReference>
<accession>A0A9E7SPH9</accession>
<evidence type="ECO:0000256" key="1">
    <source>
        <dbReference type="ARBA" id="ARBA00008071"/>
    </source>
</evidence>
<dbReference type="InterPro" id="IPR003587">
    <property type="entry name" value="Hint_dom_N"/>
</dbReference>
<keyword evidence="11" id="KW-0404">Intron homing</keyword>
<feature type="binding site" evidence="21">
    <location>
        <begin position="858"/>
        <end position="861"/>
    </location>
    <ligand>
        <name>GMP</name>
        <dbReference type="ChEBI" id="CHEBI:58115"/>
    </ligand>
</feature>
<dbReference type="GO" id="GO:0046872">
    <property type="term" value="F:metal ion binding"/>
    <property type="evidence" value="ECO:0007669"/>
    <property type="project" value="UniProtKB-UniRule"/>
</dbReference>
<evidence type="ECO:0000256" key="11">
    <source>
        <dbReference type="ARBA" id="ARBA00022886"/>
    </source>
</evidence>
<dbReference type="Gene3D" id="3.90.1860.10">
    <property type="entry name" value="tRNA-splicing ligase RtcB"/>
    <property type="match status" value="2"/>
</dbReference>
<comment type="subunit">
    <text evidence="2 23">Monomer.</text>
</comment>
<dbReference type="FunFam" id="3.90.1860.10:FF:000007">
    <property type="entry name" value="tRNA-splicing ligase RtcB"/>
    <property type="match status" value="1"/>
</dbReference>
<feature type="domain" description="DOD-type homing endonuclease" evidence="26">
    <location>
        <begin position="248"/>
        <end position="412"/>
    </location>
</feature>
<keyword evidence="14 21" id="KW-0342">GTP-binding</keyword>
<evidence type="ECO:0000256" key="17">
    <source>
        <dbReference type="ARBA" id="ARBA00045316"/>
    </source>
</evidence>
<evidence type="ECO:0000256" key="10">
    <source>
        <dbReference type="ARBA" id="ARBA00022813"/>
    </source>
</evidence>
<evidence type="ECO:0000256" key="8">
    <source>
        <dbReference type="ARBA" id="ARBA00022759"/>
    </source>
</evidence>
<dbReference type="AlphaFoldDB" id="A0A9E7SPH9"/>
<feature type="binding site" evidence="22">
    <location>
        <position position="95"/>
    </location>
    <ligand>
        <name>Mn(2+)</name>
        <dbReference type="ChEBI" id="CHEBI:29035"/>
        <label>1</label>
    </ligand>
</feature>
<dbReference type="InterPro" id="IPR006141">
    <property type="entry name" value="Intein_N"/>
</dbReference>
<keyword evidence="28" id="KW-1185">Reference proteome</keyword>
<dbReference type="GO" id="GO:0016539">
    <property type="term" value="P:intein-mediated protein splicing"/>
    <property type="evidence" value="ECO:0007669"/>
    <property type="project" value="InterPro"/>
</dbReference>
<dbReference type="SUPFAM" id="SSF103365">
    <property type="entry name" value="Hypothetical protein PH1602"/>
    <property type="match status" value="2"/>
</dbReference>
<evidence type="ECO:0000313" key="28">
    <source>
        <dbReference type="Proteomes" id="UP001055732"/>
    </source>
</evidence>
<dbReference type="SMART" id="SM00306">
    <property type="entry name" value="HintN"/>
    <property type="match status" value="1"/>
</dbReference>
<comment type="function">
    <text evidence="17">Essential for tRNA splicing and maturation. Acts by directly joining spliced tRNA halves to mature-sized tRNAs. Joins RNA with 2',3'-cyclic-phosphate or 3'-phosphate ends to RNA with 5'-hydroxy ends.</text>
</comment>
<feature type="binding site" evidence="21">
    <location>
        <position position="865"/>
    </location>
    <ligand>
        <name>GMP</name>
        <dbReference type="ChEBI" id="CHEBI:58115"/>
    </ligand>
</feature>
<reference evidence="27" key="2">
    <citation type="submission" date="2022-06" db="EMBL/GenBank/DDBJ databases">
        <authorList>
            <person name="Park Y.-J."/>
        </authorList>
    </citation>
    <scope>NUCLEOTIDE SEQUENCE</scope>
    <source>
        <strain evidence="27">TY</strain>
    </source>
</reference>
<dbReference type="PROSITE" id="PS50819">
    <property type="entry name" value="INTEIN_ENDONUCLEASE"/>
    <property type="match status" value="1"/>
</dbReference>
<dbReference type="Gene3D" id="2.170.16.10">
    <property type="entry name" value="Hedgehog/Intein (Hint) domain"/>
    <property type="match status" value="1"/>
</dbReference>
<dbReference type="SMART" id="SM00305">
    <property type="entry name" value="HintC"/>
    <property type="match status" value="1"/>
</dbReference>
<dbReference type="KEGG" id="tagg:NF865_04945"/>
<dbReference type="GO" id="GO:0170057">
    <property type="term" value="F:RNA ligase (GTP) activity"/>
    <property type="evidence" value="ECO:0007669"/>
    <property type="project" value="UniProtKB-EC"/>
</dbReference>
<feature type="active site" description="GMP-histidine intermediate" evidence="20">
    <location>
        <position position="884"/>
    </location>
</feature>
<evidence type="ECO:0000256" key="13">
    <source>
        <dbReference type="ARBA" id="ARBA00023125"/>
    </source>
</evidence>
<keyword evidence="5" id="KW-0540">Nuclease</keyword>
<dbReference type="InterPro" id="IPR036844">
    <property type="entry name" value="Hint_dom_sf"/>
</dbReference>
<feature type="coiled-coil region" evidence="24">
    <location>
        <begin position="382"/>
        <end position="409"/>
    </location>
</feature>
<dbReference type="NCBIfam" id="TIGR01443">
    <property type="entry name" value="intein_Cterm"/>
    <property type="match status" value="1"/>
</dbReference>
<dbReference type="Proteomes" id="UP001055732">
    <property type="component" value="Chromosome"/>
</dbReference>
<evidence type="ECO:0000256" key="22">
    <source>
        <dbReference type="PIRSR" id="PIRSR601233-3"/>
    </source>
</evidence>
<dbReference type="GO" id="GO:0016787">
    <property type="term" value="F:hydrolase activity"/>
    <property type="evidence" value="ECO:0007669"/>
    <property type="project" value="UniProtKB-KW"/>
</dbReference>
<feature type="binding site" evidence="22">
    <location>
        <position position="715"/>
    </location>
    <ligand>
        <name>Mn(2+)</name>
        <dbReference type="ChEBI" id="CHEBI:29035"/>
        <label>2</label>
    </ligand>
</feature>
<dbReference type="GO" id="GO:0005525">
    <property type="term" value="F:GTP binding"/>
    <property type="evidence" value="ECO:0007669"/>
    <property type="project" value="UniProtKB-KW"/>
</dbReference>
<evidence type="ECO:0000256" key="25">
    <source>
        <dbReference type="SAM" id="MobiDB-lite"/>
    </source>
</evidence>
<reference evidence="27" key="1">
    <citation type="journal article" date="1998" name="Int. J. Syst. Bacteriol. 48 Pt">
        <title>Thermococcus guaymasensis sp. nov. and Thermococcus aggregans sp. nov., two novel thermophilic archaea isolated from the Guaymas Basin hydrothermal vent site.</title>
        <authorList>
            <person name="Canganella F."/>
            <person name="Jones W.J."/>
            <person name="Gambacorta A."/>
            <person name="Antranikian G."/>
        </authorList>
    </citation>
    <scope>NUCLEOTIDE SEQUENCE</scope>
    <source>
        <strain evidence="27">TY</strain>
    </source>
</reference>
<feature type="binding site" evidence="21">
    <location>
        <begin position="809"/>
        <end position="810"/>
    </location>
    <ligand>
        <name>GMP</name>
        <dbReference type="ChEBI" id="CHEBI:58115"/>
    </ligand>
</feature>
<dbReference type="GO" id="GO:0003972">
    <property type="term" value="F:RNA ligase (ATP) activity"/>
    <property type="evidence" value="ECO:0007669"/>
    <property type="project" value="TreeGrafter"/>
</dbReference>
<evidence type="ECO:0000259" key="26">
    <source>
        <dbReference type="PROSITE" id="PS50819"/>
    </source>
</evidence>
<dbReference type="InterPro" id="IPR001233">
    <property type="entry name" value="RtcB"/>
</dbReference>
<comment type="cofactor">
    <cofactor evidence="22 23">
        <name>Mn(2+)</name>
        <dbReference type="ChEBI" id="CHEBI:29035"/>
    </cofactor>
    <text evidence="22 23">Binds 2 manganese ions per subunit.</text>
</comment>
<evidence type="ECO:0000256" key="5">
    <source>
        <dbReference type="ARBA" id="ARBA00022722"/>
    </source>
</evidence>
<dbReference type="EMBL" id="CP099582">
    <property type="protein sequence ID" value="USS41514.1"/>
    <property type="molecule type" value="Genomic_DNA"/>
</dbReference>
<evidence type="ECO:0000256" key="16">
    <source>
        <dbReference type="ARBA" id="ARBA00033766"/>
    </source>
</evidence>
<keyword evidence="15 22" id="KW-0464">Manganese</keyword>
<dbReference type="InterPro" id="IPR003586">
    <property type="entry name" value="Hint_dom_C"/>
</dbReference>
<evidence type="ECO:0000256" key="3">
    <source>
        <dbReference type="ARBA" id="ARBA00022598"/>
    </source>
</evidence>
<evidence type="ECO:0000256" key="12">
    <source>
        <dbReference type="ARBA" id="ARBA00023000"/>
    </source>
</evidence>
<evidence type="ECO:0000256" key="24">
    <source>
        <dbReference type="SAM" id="Coils"/>
    </source>
</evidence>
<name>A0A9E7SPH9_THEAG</name>
<keyword evidence="3 23" id="KW-0436">Ligase</keyword>
<organism evidence="27 28">
    <name type="scientific">Thermococcus aggregans</name>
    <dbReference type="NCBI Taxonomy" id="110163"/>
    <lineage>
        <taxon>Archaea</taxon>
        <taxon>Methanobacteriati</taxon>
        <taxon>Methanobacteriota</taxon>
        <taxon>Thermococci</taxon>
        <taxon>Thermococcales</taxon>
        <taxon>Thermococcaceae</taxon>
        <taxon>Thermococcus</taxon>
    </lineage>
</organism>
<evidence type="ECO:0000256" key="14">
    <source>
        <dbReference type="ARBA" id="ARBA00023134"/>
    </source>
</evidence>
<dbReference type="InterPro" id="IPR036025">
    <property type="entry name" value="RtcB-like_sf"/>
</dbReference>
<dbReference type="InterPro" id="IPR004042">
    <property type="entry name" value="Intein_endonuc_central"/>
</dbReference>
<dbReference type="GO" id="GO:0008033">
    <property type="term" value="P:tRNA processing"/>
    <property type="evidence" value="ECO:0007669"/>
    <property type="project" value="UniProtKB-KW"/>
</dbReference>
<feature type="region of interest" description="Disordered" evidence="25">
    <location>
        <begin position="656"/>
        <end position="676"/>
    </location>
</feature>
<protein>
    <recommendedName>
        <fullName evidence="16 23">tRNA-splicing ligase RtcB</fullName>
        <ecNumber evidence="23">6.5.1.-</ecNumber>
    </recommendedName>
</protein>
<dbReference type="NCBIfam" id="TIGR01445">
    <property type="entry name" value="intein_Nterm"/>
    <property type="match status" value="1"/>
</dbReference>
<feature type="binding site" evidence="21">
    <location>
        <position position="960"/>
    </location>
    <ligand>
        <name>GMP</name>
        <dbReference type="ChEBI" id="CHEBI:58115"/>
    </ligand>
</feature>
<dbReference type="PROSITE" id="PS50817">
    <property type="entry name" value="INTEIN_N_TER"/>
    <property type="match status" value="1"/>
</dbReference>
<evidence type="ECO:0000313" key="27">
    <source>
        <dbReference type="EMBL" id="USS41514.1"/>
    </source>
</evidence>
<evidence type="ECO:0000256" key="18">
    <source>
        <dbReference type="ARBA" id="ARBA00047746"/>
    </source>
</evidence>